<evidence type="ECO:0000256" key="5">
    <source>
        <dbReference type="SAM" id="Phobius"/>
    </source>
</evidence>
<evidence type="ECO:0000256" key="4">
    <source>
        <dbReference type="SAM" id="MobiDB-lite"/>
    </source>
</evidence>
<gene>
    <name evidence="7" type="ORF">LSH36_134g05035</name>
</gene>
<organism evidence="7 8">
    <name type="scientific">Paralvinella palmiformis</name>
    <dbReference type="NCBI Taxonomy" id="53620"/>
    <lineage>
        <taxon>Eukaryota</taxon>
        <taxon>Metazoa</taxon>
        <taxon>Spiralia</taxon>
        <taxon>Lophotrochozoa</taxon>
        <taxon>Annelida</taxon>
        <taxon>Polychaeta</taxon>
        <taxon>Sedentaria</taxon>
        <taxon>Canalipalpata</taxon>
        <taxon>Terebellida</taxon>
        <taxon>Terebelliformia</taxon>
        <taxon>Alvinellidae</taxon>
        <taxon>Paralvinella</taxon>
    </lineage>
</organism>
<dbReference type="SUPFAM" id="SSF48403">
    <property type="entry name" value="Ankyrin repeat"/>
    <property type="match status" value="1"/>
</dbReference>
<dbReference type="InterPro" id="IPR002110">
    <property type="entry name" value="Ankyrin_rpt"/>
</dbReference>
<dbReference type="PANTHER" id="PTHR24188:SF29">
    <property type="entry name" value="GH09064P"/>
    <property type="match status" value="1"/>
</dbReference>
<dbReference type="Gene3D" id="1.25.40.20">
    <property type="entry name" value="Ankyrin repeat-containing domain"/>
    <property type="match status" value="1"/>
</dbReference>
<dbReference type="PANTHER" id="PTHR24188">
    <property type="entry name" value="ANKYRIN REPEAT PROTEIN"/>
    <property type="match status" value="1"/>
</dbReference>
<keyword evidence="5" id="KW-1133">Transmembrane helix</keyword>
<feature type="repeat" description="ANK" evidence="3">
    <location>
        <begin position="156"/>
        <end position="190"/>
    </location>
</feature>
<keyword evidence="5" id="KW-0472">Membrane</keyword>
<keyword evidence="2 3" id="KW-0040">ANK repeat</keyword>
<dbReference type="SMART" id="SM00248">
    <property type="entry name" value="ANK"/>
    <property type="match status" value="8"/>
</dbReference>
<evidence type="ECO:0000313" key="8">
    <source>
        <dbReference type="Proteomes" id="UP001208570"/>
    </source>
</evidence>
<reference evidence="7" key="1">
    <citation type="journal article" date="2023" name="Mol. Biol. Evol.">
        <title>Third-Generation Sequencing Reveals the Adaptive Role of the Epigenome in Three Deep-Sea Polychaetes.</title>
        <authorList>
            <person name="Perez M."/>
            <person name="Aroh O."/>
            <person name="Sun Y."/>
            <person name="Lan Y."/>
            <person name="Juniper S.K."/>
            <person name="Young C.R."/>
            <person name="Angers B."/>
            <person name="Qian P.Y."/>
        </authorList>
    </citation>
    <scope>NUCLEOTIDE SEQUENCE</scope>
    <source>
        <strain evidence="7">P08H-3</strain>
    </source>
</reference>
<dbReference type="Pfam" id="PF12796">
    <property type="entry name" value="Ank_2"/>
    <property type="match status" value="2"/>
</dbReference>
<dbReference type="Pfam" id="PF07525">
    <property type="entry name" value="SOCS_box"/>
    <property type="match status" value="1"/>
</dbReference>
<evidence type="ECO:0000313" key="7">
    <source>
        <dbReference type="EMBL" id="KAK2160406.1"/>
    </source>
</evidence>
<protein>
    <recommendedName>
        <fullName evidence="6">SOCS box domain-containing protein</fullName>
    </recommendedName>
</protein>
<dbReference type="PROSITE" id="PS50225">
    <property type="entry name" value="SOCS"/>
    <property type="match status" value="1"/>
</dbReference>
<feature type="repeat" description="ANK" evidence="3">
    <location>
        <begin position="124"/>
        <end position="149"/>
    </location>
</feature>
<evidence type="ECO:0000256" key="3">
    <source>
        <dbReference type="PROSITE-ProRule" id="PRU00023"/>
    </source>
</evidence>
<name>A0AAD9N9W9_9ANNE</name>
<dbReference type="InterPro" id="IPR001496">
    <property type="entry name" value="SOCS_box"/>
</dbReference>
<dbReference type="PROSITE" id="PS50297">
    <property type="entry name" value="ANK_REP_REGION"/>
    <property type="match status" value="2"/>
</dbReference>
<feature type="domain" description="SOCS box" evidence="6">
    <location>
        <begin position="404"/>
        <end position="447"/>
    </location>
</feature>
<dbReference type="Proteomes" id="UP001208570">
    <property type="component" value="Unassembled WGS sequence"/>
</dbReference>
<comment type="caution">
    <text evidence="7">The sequence shown here is derived from an EMBL/GenBank/DDBJ whole genome shotgun (WGS) entry which is preliminary data.</text>
</comment>
<keyword evidence="5" id="KW-0812">Transmembrane</keyword>
<dbReference type="SUPFAM" id="SSF158235">
    <property type="entry name" value="SOCS box-like"/>
    <property type="match status" value="1"/>
</dbReference>
<dbReference type="CDD" id="cd03587">
    <property type="entry name" value="SOCS"/>
    <property type="match status" value="1"/>
</dbReference>
<dbReference type="Gene3D" id="1.10.750.20">
    <property type="entry name" value="SOCS box"/>
    <property type="match status" value="1"/>
</dbReference>
<evidence type="ECO:0000256" key="1">
    <source>
        <dbReference type="ARBA" id="ARBA00022737"/>
    </source>
</evidence>
<accession>A0AAD9N9W9</accession>
<dbReference type="SMART" id="SM00969">
    <property type="entry name" value="SOCS_box"/>
    <property type="match status" value="1"/>
</dbReference>
<feature type="transmembrane region" description="Helical" evidence="5">
    <location>
        <begin position="12"/>
        <end position="36"/>
    </location>
</feature>
<feature type="repeat" description="ANK" evidence="3">
    <location>
        <begin position="222"/>
        <end position="254"/>
    </location>
</feature>
<evidence type="ECO:0000259" key="6">
    <source>
        <dbReference type="PROSITE" id="PS50225"/>
    </source>
</evidence>
<proteinExistence type="predicted"/>
<dbReference type="InterPro" id="IPR036770">
    <property type="entry name" value="Ankyrin_rpt-contain_sf"/>
</dbReference>
<sequence>MRLPHLRLPATLKAAISVIIIIIYIQLIFFSILSAVQNNNGRILNLLVAVPGSVSRHNLNEGLLRAVTLGYPECLDVLLKAGADPELLDSTGNTLLKISAEGGRTNMMMSLIRTGCSVNARNHNGASALHFAARSGQSEAVTLLLNNGALMFGDSGGSTPLIMAARNCHKTLGTMKLLIDATDNLDAQDRDGKTALHYTAHRAIGYELLLAAGANPNIQDYNGNTPMIMAATEGFDNVIECLIRYDANPDLMNTSNKSALHFLAMKNHWQAIEAIASGHGNMDIQDGNSNVPLWYAVAYNRPEAVKALLRANCHPNPPLDPDGVPLGGDPLKTALERKLYGIAKLLVLSGCRLPPLYEWLETIEERRSRPPEHPSLFAGEEEEEEEEDEEEIEAEEWFEDWVHSPHSLRQICRVWIRQFLGASVITASPSLPVPQSMRDYITLKEVEDHHIVAVLL</sequence>
<dbReference type="PROSITE" id="PS50088">
    <property type="entry name" value="ANK_REPEAT"/>
    <property type="match status" value="4"/>
</dbReference>
<feature type="repeat" description="ANK" evidence="3">
    <location>
        <begin position="91"/>
        <end position="123"/>
    </location>
</feature>
<dbReference type="EMBL" id="JAODUP010000134">
    <property type="protein sequence ID" value="KAK2160406.1"/>
    <property type="molecule type" value="Genomic_DNA"/>
</dbReference>
<dbReference type="InterPro" id="IPR036036">
    <property type="entry name" value="SOCS_box-like_dom_sf"/>
</dbReference>
<dbReference type="GO" id="GO:0035556">
    <property type="term" value="P:intracellular signal transduction"/>
    <property type="evidence" value="ECO:0007669"/>
    <property type="project" value="InterPro"/>
</dbReference>
<keyword evidence="8" id="KW-1185">Reference proteome</keyword>
<feature type="region of interest" description="Disordered" evidence="4">
    <location>
        <begin position="369"/>
        <end position="389"/>
    </location>
</feature>
<keyword evidence="1" id="KW-0677">Repeat</keyword>
<feature type="compositionally biased region" description="Acidic residues" evidence="4">
    <location>
        <begin position="379"/>
        <end position="389"/>
    </location>
</feature>
<dbReference type="AlphaFoldDB" id="A0AAD9N9W9"/>
<evidence type="ECO:0000256" key="2">
    <source>
        <dbReference type="ARBA" id="ARBA00023043"/>
    </source>
</evidence>